<dbReference type="AlphaFoldDB" id="A0A3Q0EQR8"/>
<feature type="transmembrane region" description="Helical" evidence="12">
    <location>
        <begin position="714"/>
        <end position="731"/>
    </location>
</feature>
<dbReference type="SUPFAM" id="SSF52540">
    <property type="entry name" value="P-loop containing nucleoside triphosphate hydrolases"/>
    <property type="match status" value="2"/>
</dbReference>
<feature type="region of interest" description="Disordered" evidence="11">
    <location>
        <begin position="615"/>
        <end position="648"/>
    </location>
</feature>
<dbReference type="PANTHER" id="PTHR43394:SF16">
    <property type="entry name" value="ABC TRANSPORTER B FAMILY MEMBER 4-LIKE ISOFORM X1"/>
    <property type="match status" value="1"/>
</dbReference>
<dbReference type="PROSITE" id="PS50893">
    <property type="entry name" value="ABC_TRANSPORTER_2"/>
    <property type="match status" value="2"/>
</dbReference>
<gene>
    <name evidence="16" type="primary">LOC106755510</name>
</gene>
<dbReference type="Proteomes" id="UP000087766">
    <property type="component" value="Unplaced"/>
</dbReference>
<feature type="domain" description="ABC transporter" evidence="13">
    <location>
        <begin position="992"/>
        <end position="1228"/>
    </location>
</feature>
<feature type="transmembrane region" description="Helical" evidence="12">
    <location>
        <begin position="186"/>
        <end position="206"/>
    </location>
</feature>
<dbReference type="PROSITE" id="PS50929">
    <property type="entry name" value="ABC_TM1F"/>
    <property type="match status" value="2"/>
</dbReference>
<evidence type="ECO:0000256" key="4">
    <source>
        <dbReference type="ARBA" id="ARBA00022692"/>
    </source>
</evidence>
<dbReference type="SUPFAM" id="SSF90123">
    <property type="entry name" value="ABC transporter transmembrane region"/>
    <property type="match status" value="2"/>
</dbReference>
<feature type="transmembrane region" description="Helical" evidence="12">
    <location>
        <begin position="83"/>
        <end position="104"/>
    </location>
</feature>
<name>A0A3Q0EQR8_VIGRR</name>
<dbReference type="GeneID" id="106755510"/>
<keyword evidence="6" id="KW-0547">Nucleotide-binding</keyword>
<dbReference type="GO" id="GO:0015421">
    <property type="term" value="F:ABC-type oligopeptide transporter activity"/>
    <property type="evidence" value="ECO:0007669"/>
    <property type="project" value="TreeGrafter"/>
</dbReference>
<dbReference type="InterPro" id="IPR011527">
    <property type="entry name" value="ABC1_TM_dom"/>
</dbReference>
<keyword evidence="4 12" id="KW-0812">Transmembrane</keyword>
<feature type="domain" description="ABC transmembrane type-1" evidence="14">
    <location>
        <begin position="36"/>
        <end position="323"/>
    </location>
</feature>
<feature type="transmembrane region" description="Helical" evidence="12">
    <location>
        <begin position="262"/>
        <end position="282"/>
    </location>
</feature>
<feature type="compositionally biased region" description="Low complexity" evidence="11">
    <location>
        <begin position="615"/>
        <end position="631"/>
    </location>
</feature>
<dbReference type="SMART" id="SM00382">
    <property type="entry name" value="AAA"/>
    <property type="match status" value="2"/>
</dbReference>
<keyword evidence="7" id="KW-0067">ATP-binding</keyword>
<organism evidence="15 16">
    <name type="scientific">Vigna radiata var. radiata</name>
    <name type="common">Mung bean</name>
    <name type="synonym">Phaseolus aureus</name>
    <dbReference type="NCBI Taxonomy" id="3916"/>
    <lineage>
        <taxon>Eukaryota</taxon>
        <taxon>Viridiplantae</taxon>
        <taxon>Streptophyta</taxon>
        <taxon>Embryophyta</taxon>
        <taxon>Tracheophyta</taxon>
        <taxon>Spermatophyta</taxon>
        <taxon>Magnoliopsida</taxon>
        <taxon>eudicotyledons</taxon>
        <taxon>Gunneridae</taxon>
        <taxon>Pentapetalae</taxon>
        <taxon>rosids</taxon>
        <taxon>fabids</taxon>
        <taxon>Fabales</taxon>
        <taxon>Fabaceae</taxon>
        <taxon>Papilionoideae</taxon>
        <taxon>50 kb inversion clade</taxon>
        <taxon>NPAAA clade</taxon>
        <taxon>indigoferoid/millettioid clade</taxon>
        <taxon>Phaseoleae</taxon>
        <taxon>Vigna</taxon>
    </lineage>
</organism>
<keyword evidence="9 12" id="KW-0472">Membrane</keyword>
<dbReference type="CDD" id="cd03249">
    <property type="entry name" value="ABC_MTABC3_MDL1_MDL2"/>
    <property type="match status" value="2"/>
</dbReference>
<dbReference type="InterPro" id="IPR017871">
    <property type="entry name" value="ABC_transporter-like_CS"/>
</dbReference>
<proteinExistence type="inferred from homology"/>
<evidence type="ECO:0000256" key="9">
    <source>
        <dbReference type="ARBA" id="ARBA00023136"/>
    </source>
</evidence>
<feature type="domain" description="ABC transporter" evidence="13">
    <location>
        <begin position="358"/>
        <end position="594"/>
    </location>
</feature>
<dbReference type="PROSITE" id="PS00211">
    <property type="entry name" value="ABC_TRANSPORTER_1"/>
    <property type="match status" value="2"/>
</dbReference>
<evidence type="ECO:0000256" key="7">
    <source>
        <dbReference type="ARBA" id="ARBA00022840"/>
    </source>
</evidence>
<evidence type="ECO:0000256" key="3">
    <source>
        <dbReference type="ARBA" id="ARBA00022448"/>
    </source>
</evidence>
<comment type="subcellular location">
    <subcellularLocation>
        <location evidence="1">Cell membrane</location>
        <topology evidence="1">Multi-pass membrane protein</topology>
    </subcellularLocation>
</comment>
<accession>A0A3Q0EQR8</accession>
<evidence type="ECO:0000313" key="15">
    <source>
        <dbReference type="Proteomes" id="UP000087766"/>
    </source>
</evidence>
<evidence type="ECO:0000259" key="14">
    <source>
        <dbReference type="PROSITE" id="PS50929"/>
    </source>
</evidence>
<dbReference type="FunFam" id="3.40.50.300:FF:000251">
    <property type="entry name" value="ABC transporter B family member 19"/>
    <property type="match status" value="1"/>
</dbReference>
<feature type="domain" description="ABC transmembrane type-1" evidence="14">
    <location>
        <begin position="672"/>
        <end position="959"/>
    </location>
</feature>
<comment type="similarity">
    <text evidence="2">Belongs to the ABC transporter superfamily. ABCB family. Multidrug resistance exporter (TC 3.A.1.201) subfamily.</text>
</comment>
<feature type="transmembrane region" description="Helical" evidence="12">
    <location>
        <begin position="669"/>
        <end position="702"/>
    </location>
</feature>
<keyword evidence="8 12" id="KW-1133">Transmembrane helix</keyword>
<dbReference type="CDD" id="cd18578">
    <property type="entry name" value="ABC_6TM_Pgp_ABCB1_D2_like"/>
    <property type="match status" value="1"/>
</dbReference>
<dbReference type="Gene3D" id="1.20.1560.10">
    <property type="entry name" value="ABC transporter type 1, transmembrane domain"/>
    <property type="match status" value="1"/>
</dbReference>
<feature type="transmembrane region" description="Helical" evidence="12">
    <location>
        <begin position="162"/>
        <end position="180"/>
    </location>
</feature>
<keyword evidence="10" id="KW-0325">Glycoprotein</keyword>
<dbReference type="InterPro" id="IPR003439">
    <property type="entry name" value="ABC_transporter-like_ATP-bd"/>
</dbReference>
<dbReference type="PANTHER" id="PTHR43394">
    <property type="entry name" value="ATP-DEPENDENT PERMEASE MDL1, MITOCHONDRIAL"/>
    <property type="match status" value="1"/>
</dbReference>
<dbReference type="Gene3D" id="3.40.50.300">
    <property type="entry name" value="P-loop containing nucleotide triphosphate hydrolases"/>
    <property type="match status" value="2"/>
</dbReference>
<dbReference type="GO" id="GO:0005524">
    <property type="term" value="F:ATP binding"/>
    <property type="evidence" value="ECO:0007669"/>
    <property type="project" value="UniProtKB-KW"/>
</dbReference>
<evidence type="ECO:0000256" key="6">
    <source>
        <dbReference type="ARBA" id="ARBA00022741"/>
    </source>
</evidence>
<evidence type="ECO:0000256" key="5">
    <source>
        <dbReference type="ARBA" id="ARBA00022737"/>
    </source>
</evidence>
<feature type="transmembrane region" description="Helical" evidence="12">
    <location>
        <begin position="50"/>
        <end position="68"/>
    </location>
</feature>
<evidence type="ECO:0000313" key="16">
    <source>
        <dbReference type="RefSeq" id="XP_022634045.1"/>
    </source>
</evidence>
<dbReference type="RefSeq" id="XP_022634045.1">
    <property type="nucleotide sequence ID" value="XM_022778324.1"/>
</dbReference>
<dbReference type="FunFam" id="3.40.50.300:FF:000205">
    <property type="entry name" value="ABC transporter B family member 4"/>
    <property type="match status" value="1"/>
</dbReference>
<dbReference type="InterPro" id="IPR039421">
    <property type="entry name" value="Type_1_exporter"/>
</dbReference>
<reference evidence="16" key="1">
    <citation type="submission" date="2025-08" db="UniProtKB">
        <authorList>
            <consortium name="RefSeq"/>
        </authorList>
    </citation>
    <scope>IDENTIFICATION</scope>
    <source>
        <tissue evidence="16">Leaf</tissue>
    </source>
</reference>
<feature type="transmembrane region" description="Helical" evidence="12">
    <location>
        <begin position="937"/>
        <end position="958"/>
    </location>
</feature>
<dbReference type="CDD" id="cd18577">
    <property type="entry name" value="ABC_6TM_Pgp_ABCB1_D1_like"/>
    <property type="match status" value="1"/>
</dbReference>
<dbReference type="GO" id="GO:0016887">
    <property type="term" value="F:ATP hydrolysis activity"/>
    <property type="evidence" value="ECO:0007669"/>
    <property type="project" value="InterPro"/>
</dbReference>
<keyword evidence="5" id="KW-0677">Repeat</keyword>
<keyword evidence="3" id="KW-0813">Transport</keyword>
<evidence type="ECO:0000259" key="13">
    <source>
        <dbReference type="PROSITE" id="PS50893"/>
    </source>
</evidence>
<dbReference type="GO" id="GO:0005743">
    <property type="term" value="C:mitochondrial inner membrane"/>
    <property type="evidence" value="ECO:0007669"/>
    <property type="project" value="TreeGrafter"/>
</dbReference>
<evidence type="ECO:0000256" key="8">
    <source>
        <dbReference type="ARBA" id="ARBA00022989"/>
    </source>
</evidence>
<dbReference type="KEGG" id="vra:106755510"/>
<dbReference type="GO" id="GO:0090374">
    <property type="term" value="P:oligopeptide export from mitochondrion"/>
    <property type="evidence" value="ECO:0007669"/>
    <property type="project" value="TreeGrafter"/>
</dbReference>
<dbReference type="InterPro" id="IPR027417">
    <property type="entry name" value="P-loop_NTPase"/>
</dbReference>
<evidence type="ECO:0000256" key="1">
    <source>
        <dbReference type="ARBA" id="ARBA00004651"/>
    </source>
</evidence>
<dbReference type="InterPro" id="IPR036640">
    <property type="entry name" value="ABC1_TM_sf"/>
</dbReference>
<protein>
    <submittedName>
        <fullName evidence="16">ABC transporter B family member 2-like</fullName>
    </submittedName>
</protein>
<dbReference type="InterPro" id="IPR003593">
    <property type="entry name" value="AAA+_ATPase"/>
</dbReference>
<dbReference type="FunFam" id="1.20.1560.10:FF:000029">
    <property type="entry name" value="ABC transporter B family member 1"/>
    <property type="match status" value="1"/>
</dbReference>
<dbReference type="FunFam" id="1.20.1560.10:FF:000160">
    <property type="entry name" value="ABC transporter B family member 2"/>
    <property type="match status" value="1"/>
</dbReference>
<dbReference type="Pfam" id="PF00664">
    <property type="entry name" value="ABC_membrane"/>
    <property type="match status" value="2"/>
</dbReference>
<evidence type="ECO:0000256" key="10">
    <source>
        <dbReference type="ARBA" id="ARBA00023180"/>
    </source>
</evidence>
<feature type="transmembrane region" description="Helical" evidence="12">
    <location>
        <begin position="896"/>
        <end position="917"/>
    </location>
</feature>
<evidence type="ECO:0000256" key="2">
    <source>
        <dbReference type="ARBA" id="ARBA00007577"/>
    </source>
</evidence>
<dbReference type="GO" id="GO:0005886">
    <property type="term" value="C:plasma membrane"/>
    <property type="evidence" value="ECO:0007669"/>
    <property type="project" value="UniProtKB-SubCell"/>
</dbReference>
<evidence type="ECO:0000256" key="11">
    <source>
        <dbReference type="SAM" id="MobiDB-lite"/>
    </source>
</evidence>
<dbReference type="Pfam" id="PF00005">
    <property type="entry name" value="ABC_tran"/>
    <property type="match status" value="2"/>
</dbReference>
<keyword evidence="15" id="KW-1185">Reference proteome</keyword>
<evidence type="ECO:0000256" key="12">
    <source>
        <dbReference type="SAM" id="Phobius"/>
    </source>
</evidence>
<sequence>MSDGEKKEKGTQQERKVPLLKLFSFADLYDCVLMGVGSVGACIHGASVPIFFVFFGKIINVIGLAYLFPKEASHEVAKYALDFVYLSIVILFSSWTEVACWMHTGERQAAKIRMAYLRSMLNQDISLFDTEASTGEVISSITTDIIVVQDALSEKVGNFMHYISRFIAGFTIGFVRVWQISLVTLAIVPLIAIAGGLYAYVTIGLIGKVRKAYVRAGEIAEEVIGNVRTVQAFAGEERALRSYKAALMNTYKHGRKAGLAKGLGLGSMHCVLFLSWALLVWFNSIVVHKNIANGGDAFTTMLNVVISGLSLGQAAPDISAFIRAKASAYPIFEMIERDTMSKVSSGNGQKLSKLEGHIQFKDVCFSYPSRPDVVIFNNFCLEIPPGKILALVGGSGSGKSTVISLIERFYEPLSGEILLDGNTIRELDLKWLRQQIGLVNQEPALFATSIRENILYGKDDATLEEINQVVMLSDAQSFINNLPDGLDTQVGERGIQLSGGQKQRIAISRAIVKNPSILLLDEATSALDAESEKSVQEALDRVMVGRTTVIVAHRLSTIRNADMIVVIEEGKVVEIGNHEELISNPNNVYASLVQIQETAFSQGHLSVDPYLGGSSRRLGESSSRTTSFRGSFRSDKESTSRAFGDGVESVGSSRHVSVKRLYSMIAPDWPYAVFGTLGAFIAGAQMPLFALGISHALISYYMDWDTTRHEVKKIAFLFCGAAVLTITAHAIEHLSFGIMGERLTLRAREKMFSAILKSEISWFDDINNTSSMLSSRLETDATFLRTIIVDRSTILLQNVGLVVAAFIIAFMLNWRITLVVLATYPLIISGHISEKLFMQGFGGNLSKAYLKANMLAGEAVSNIRTVAAFCAEQKVLDLYANELVEPSKRSFNRGQIAGIFYGISQFFIFSSYGLALWYGSVLMEKELSSFKSIMKSFMVLIVTALAMGETLALAPDLLKGNQMVASIFEVMDRKTGILGDVGEELKTVEGTIELKRIRFNYPSRPDVVIFNDFNLIVPAGKNIALVGHSGCGKSSVISLILRFYDPTSGKVMIDGKDIKKLNLKSLRKHIGLVQQEPALFATSIYENILYGKEGASEAEVIEAAKLANAHSFISALPEGYSTKVGERGVQLSGGQKQRVAIARAVLKNPEILLLDEATSALDLESERVVQQALDKLMQNRTTVIVAHRLSTIKNADQIAVLEDGKIIQRGIHARLVEITDGAYYKLVSLQQQEQHVQEHFD</sequence>
<feature type="transmembrane region" description="Helical" evidence="12">
    <location>
        <begin position="801"/>
        <end position="828"/>
    </location>
</feature>
<dbReference type="OrthoDB" id="6500128at2759"/>